<protein>
    <submittedName>
        <fullName evidence="2">Uncharacterized protein</fullName>
    </submittedName>
</protein>
<sequence>MTPISYSNAHHNEEYLGDDENGYPIFADKAPVDEEELLCPTSFSRREVLVDEDNDDEDDDDIESIVSRERESIGMCKAMIMFQLTVNGSVRGGKGKKKKKNRRNRTPPRGNIGAVFDGNATDEEG</sequence>
<evidence type="ECO:0000313" key="2">
    <source>
        <dbReference type="EMBL" id="CAD9313398.1"/>
    </source>
</evidence>
<gene>
    <name evidence="2" type="ORF">SMAR1039_LOCUS522</name>
</gene>
<name>A0A7S1VWD2_9STRA</name>
<feature type="region of interest" description="Disordered" evidence="1">
    <location>
        <begin position="1"/>
        <end position="23"/>
    </location>
</feature>
<accession>A0A7S1VWD2</accession>
<organism evidence="2">
    <name type="scientific">Skeletonema marinoi</name>
    <dbReference type="NCBI Taxonomy" id="267567"/>
    <lineage>
        <taxon>Eukaryota</taxon>
        <taxon>Sar</taxon>
        <taxon>Stramenopiles</taxon>
        <taxon>Ochrophyta</taxon>
        <taxon>Bacillariophyta</taxon>
        <taxon>Coscinodiscophyceae</taxon>
        <taxon>Thalassiosirophycidae</taxon>
        <taxon>Thalassiosirales</taxon>
        <taxon>Skeletonemataceae</taxon>
        <taxon>Skeletonema</taxon>
        <taxon>Skeletonema marinoi-dohrnii complex</taxon>
    </lineage>
</organism>
<dbReference type="AlphaFoldDB" id="A0A7S1VWD2"/>
<evidence type="ECO:0000256" key="1">
    <source>
        <dbReference type="SAM" id="MobiDB-lite"/>
    </source>
</evidence>
<dbReference type="EMBL" id="HBGM01000746">
    <property type="protein sequence ID" value="CAD9313398.1"/>
    <property type="molecule type" value="Transcribed_RNA"/>
</dbReference>
<feature type="compositionally biased region" description="Basic residues" evidence="1">
    <location>
        <begin position="93"/>
        <end position="106"/>
    </location>
</feature>
<proteinExistence type="predicted"/>
<reference evidence="2" key="1">
    <citation type="submission" date="2021-01" db="EMBL/GenBank/DDBJ databases">
        <authorList>
            <person name="Corre E."/>
            <person name="Pelletier E."/>
            <person name="Niang G."/>
            <person name="Scheremetjew M."/>
            <person name="Finn R."/>
            <person name="Kale V."/>
            <person name="Holt S."/>
            <person name="Cochrane G."/>
            <person name="Meng A."/>
            <person name="Brown T."/>
            <person name="Cohen L."/>
        </authorList>
    </citation>
    <scope>NUCLEOTIDE SEQUENCE</scope>
    <source>
        <strain evidence="2">FE7</strain>
    </source>
</reference>
<feature type="region of interest" description="Disordered" evidence="1">
    <location>
        <begin position="89"/>
        <end position="125"/>
    </location>
</feature>